<feature type="compositionally biased region" description="Basic and acidic residues" evidence="1">
    <location>
        <begin position="156"/>
        <end position="167"/>
    </location>
</feature>
<feature type="signal peptide" evidence="2">
    <location>
        <begin position="1"/>
        <end position="20"/>
    </location>
</feature>
<dbReference type="Pfam" id="PF01464">
    <property type="entry name" value="SLT"/>
    <property type="match status" value="1"/>
</dbReference>
<dbReference type="Proteomes" id="UP000022611">
    <property type="component" value="Unassembled WGS sequence"/>
</dbReference>
<dbReference type="eggNOG" id="COG0741">
    <property type="taxonomic scope" value="Bacteria"/>
</dbReference>
<dbReference type="AlphaFoldDB" id="A0A010SZQ5"/>
<dbReference type="OrthoDB" id="9808681at2"/>
<dbReference type="EMBL" id="AFOY02000004">
    <property type="protein sequence ID" value="EXF96158.1"/>
    <property type="molecule type" value="Genomic_DNA"/>
</dbReference>
<dbReference type="SUPFAM" id="SSF53955">
    <property type="entry name" value="Lysozyme-like"/>
    <property type="match status" value="1"/>
</dbReference>
<dbReference type="Gene3D" id="1.10.530.10">
    <property type="match status" value="1"/>
</dbReference>
<comment type="caution">
    <text evidence="4">The sequence shown here is derived from an EMBL/GenBank/DDBJ whole genome shotgun (WGS) entry which is preliminary data.</text>
</comment>
<feature type="chain" id="PRO_5001458101" evidence="2">
    <location>
        <begin position="21"/>
        <end position="176"/>
    </location>
</feature>
<proteinExistence type="predicted"/>
<evidence type="ECO:0000313" key="4">
    <source>
        <dbReference type="EMBL" id="EXF96158.1"/>
    </source>
</evidence>
<evidence type="ECO:0000256" key="2">
    <source>
        <dbReference type="SAM" id="SignalP"/>
    </source>
</evidence>
<accession>A0A010SZQ5</accession>
<dbReference type="PATRIC" id="fig|1042209.11.peg.1122"/>
<evidence type="ECO:0000313" key="5">
    <source>
        <dbReference type="Proteomes" id="UP000022611"/>
    </source>
</evidence>
<dbReference type="CDD" id="cd13400">
    <property type="entry name" value="LT_IagB-like"/>
    <property type="match status" value="1"/>
</dbReference>
<dbReference type="RefSeq" id="WP_019689512.1">
    <property type="nucleotide sequence ID" value="NZ_AFOY02000004.1"/>
</dbReference>
<dbReference type="InterPro" id="IPR008258">
    <property type="entry name" value="Transglycosylase_SLT_dom_1"/>
</dbReference>
<evidence type="ECO:0000256" key="1">
    <source>
        <dbReference type="SAM" id="MobiDB-lite"/>
    </source>
</evidence>
<sequence>MTKVSWLLLFACLGAGQAQAFCWVRAGQLHALEPELLQAIAEVESALRADAMNYNTDGSRDIGLMQINSFHLPRLRAQGITEQRLLDEPCLSVEVGASVLAGFVSLYGYNWTAVGAYNAGNAPDRQTARLRYAHKVWKRYQALTGSGVAPASLQGRRADSDRLRSRSAEFNQEPPG</sequence>
<evidence type="ECO:0000259" key="3">
    <source>
        <dbReference type="Pfam" id="PF01464"/>
    </source>
</evidence>
<protein>
    <submittedName>
        <fullName evidence="4">Invasion protein IagB</fullName>
    </submittedName>
</protein>
<name>A0A010SZQ5_PSEFL</name>
<feature type="region of interest" description="Disordered" evidence="1">
    <location>
        <begin position="151"/>
        <end position="176"/>
    </location>
</feature>
<dbReference type="InterPro" id="IPR023346">
    <property type="entry name" value="Lysozyme-like_dom_sf"/>
</dbReference>
<gene>
    <name evidence="4" type="ORF">HK44_022895</name>
</gene>
<keyword evidence="2" id="KW-0732">Signal</keyword>
<dbReference type="HOGENOM" id="CLU_094905_1_0_6"/>
<reference evidence="4 5" key="1">
    <citation type="journal article" date="2011" name="J. Bacteriol.">
        <title>Draft genome sequence of the polycyclic aromatic hydrocarbon-degrading, genetically engineered bioluminescent bioreporter Pseudomonas fluorescens HK44.</title>
        <authorList>
            <person name="Chauhan A."/>
            <person name="Layton A.C."/>
            <person name="Williams D.E."/>
            <person name="Smartt A.E."/>
            <person name="Ripp S."/>
            <person name="Karpinets T.V."/>
            <person name="Brown S.D."/>
            <person name="Sayler G.S."/>
        </authorList>
    </citation>
    <scope>NUCLEOTIDE SEQUENCE [LARGE SCALE GENOMIC DNA]</scope>
    <source>
        <strain evidence="4 5">HK44</strain>
    </source>
</reference>
<feature type="domain" description="Transglycosylase SLT" evidence="3">
    <location>
        <begin position="22"/>
        <end position="137"/>
    </location>
</feature>
<organism evidence="4 5">
    <name type="scientific">Pseudomonas fluorescens HK44</name>
    <dbReference type="NCBI Taxonomy" id="1042209"/>
    <lineage>
        <taxon>Bacteria</taxon>
        <taxon>Pseudomonadati</taxon>
        <taxon>Pseudomonadota</taxon>
        <taxon>Gammaproteobacteria</taxon>
        <taxon>Pseudomonadales</taxon>
        <taxon>Pseudomonadaceae</taxon>
        <taxon>Pseudomonas</taxon>
    </lineage>
</organism>